<dbReference type="EMBL" id="CP050063">
    <property type="protein sequence ID" value="QIP15066.1"/>
    <property type="molecule type" value="Genomic_DNA"/>
</dbReference>
<dbReference type="RefSeq" id="WP_167212381.1">
    <property type="nucleotide sequence ID" value="NZ_CP050063.1"/>
</dbReference>
<dbReference type="SUPFAM" id="SSF48317">
    <property type="entry name" value="Acid phosphatase/Vanadium-dependent haloperoxidase"/>
    <property type="match status" value="1"/>
</dbReference>
<evidence type="ECO:0000256" key="1">
    <source>
        <dbReference type="SAM" id="SignalP"/>
    </source>
</evidence>
<dbReference type="InterPro" id="IPR052559">
    <property type="entry name" value="V-haloperoxidase"/>
</dbReference>
<evidence type="ECO:0000313" key="3">
    <source>
        <dbReference type="EMBL" id="QIP15066.1"/>
    </source>
</evidence>
<keyword evidence="4" id="KW-1185">Reference proteome</keyword>
<proteinExistence type="predicted"/>
<dbReference type="Proteomes" id="UP000501802">
    <property type="component" value="Chromosome"/>
</dbReference>
<feature type="chain" id="PRO_5026198283" evidence="1">
    <location>
        <begin position="24"/>
        <end position="474"/>
    </location>
</feature>
<dbReference type="InterPro" id="IPR036938">
    <property type="entry name" value="PAP2/HPO_sf"/>
</dbReference>
<evidence type="ECO:0000313" key="4">
    <source>
        <dbReference type="Proteomes" id="UP000501802"/>
    </source>
</evidence>
<dbReference type="AlphaFoldDB" id="A0A6G9ARV7"/>
<gene>
    <name evidence="3" type="ORF">G8759_21795</name>
</gene>
<evidence type="ECO:0000259" key="2">
    <source>
        <dbReference type="Pfam" id="PF01569"/>
    </source>
</evidence>
<feature type="domain" description="Phosphatidic acid phosphatase type 2/haloperoxidase" evidence="2">
    <location>
        <begin position="305"/>
        <end position="462"/>
    </location>
</feature>
<feature type="signal peptide" evidence="1">
    <location>
        <begin position="1"/>
        <end position="23"/>
    </location>
</feature>
<dbReference type="PANTHER" id="PTHR34599:SF1">
    <property type="entry name" value="PHOSPHATIDIC ACID PHOSPHATASE TYPE 2_HALOPEROXIDASE DOMAIN-CONTAINING PROTEIN"/>
    <property type="match status" value="1"/>
</dbReference>
<protein>
    <submittedName>
        <fullName evidence="3">Vanadium-dependent haloperoxidase</fullName>
    </submittedName>
</protein>
<dbReference type="InterPro" id="IPR000326">
    <property type="entry name" value="PAP2/HPO"/>
</dbReference>
<keyword evidence="3" id="KW-0560">Oxidoreductase</keyword>
<dbReference type="CDD" id="cd03398">
    <property type="entry name" value="PAP2_haloperoxidase"/>
    <property type="match status" value="1"/>
</dbReference>
<dbReference type="GO" id="GO:0004601">
    <property type="term" value="F:peroxidase activity"/>
    <property type="evidence" value="ECO:0007669"/>
    <property type="project" value="UniProtKB-KW"/>
</dbReference>
<accession>A0A6G9ARV7</accession>
<keyword evidence="3" id="KW-0575">Peroxidase</keyword>
<dbReference type="Gene3D" id="1.10.606.20">
    <property type="match status" value="1"/>
</dbReference>
<reference evidence="3 4" key="1">
    <citation type="submission" date="2020-03" db="EMBL/GenBank/DDBJ databases">
        <authorList>
            <person name="Kim M.K."/>
        </authorList>
    </citation>
    <scope>NUCLEOTIDE SEQUENCE [LARGE SCALE GENOMIC DNA]</scope>
    <source>
        <strain evidence="3 4">BT328</strain>
    </source>
</reference>
<dbReference type="PANTHER" id="PTHR34599">
    <property type="entry name" value="PEROXIDASE-RELATED"/>
    <property type="match status" value="1"/>
</dbReference>
<organism evidence="3 4">
    <name type="scientific">Spirosoma aureum</name>
    <dbReference type="NCBI Taxonomy" id="2692134"/>
    <lineage>
        <taxon>Bacteria</taxon>
        <taxon>Pseudomonadati</taxon>
        <taxon>Bacteroidota</taxon>
        <taxon>Cytophagia</taxon>
        <taxon>Cytophagales</taxon>
        <taxon>Cytophagaceae</taxon>
        <taxon>Spirosoma</taxon>
    </lineage>
</organism>
<dbReference type="Pfam" id="PF01569">
    <property type="entry name" value="PAP2"/>
    <property type="match status" value="1"/>
</dbReference>
<sequence>MINNLSRSLLLQICLLLSGYSQAQQPISNQPATSIATDWADMTVRIMTKAPKNTPTYGSRAIGYLGLTMYETVVYSSPKHRSVMRKLADTLTLPKPDLQKAYCWELALNAGQAYMLKAFYAYTNRTLSIDSLEEAIRHRYAASLTPEVVDRSEQFGKAIATKIYEWSKSDGGHEGYLYNFPKDYERAQGPGLWVPPVIGQSNTKIPMHPTWGKNRPFSFRNAQLPLPKPLVYSTDTTSKYFRQYKEVFDRHKSLTDSDRAIVMWWGDDPIETCSPPGHSYNLATIAIRNSDAGLVKAAETYARVGMAVADAFICCWKAKFTFMVERPSSFIKARISTTTNKRYSWLPFFLEPPFPSFYSGHAVQSAATATVLTELYGPGFSFTDNTHSHRPQLTYYIQGPLPDNPNPTNNIYLLPNFSTHTLKFEARHYTSFWAAAQECADSRLLGGIHTRYDNEVGLAEGAKIGHNINALRWH</sequence>
<name>A0A6G9ARV7_9BACT</name>
<keyword evidence="1" id="KW-0732">Signal</keyword>
<dbReference type="KEGG" id="spib:G8759_21795"/>